<proteinExistence type="predicted"/>
<reference evidence="1" key="2">
    <citation type="journal article" date="2022" name="New Phytol.">
        <title>Evolutionary transition to the ectomycorrhizal habit in the genomes of a hyperdiverse lineage of mushroom-forming fungi.</title>
        <authorList>
            <person name="Looney B."/>
            <person name="Miyauchi S."/>
            <person name="Morin E."/>
            <person name="Drula E."/>
            <person name="Courty P.E."/>
            <person name="Kohler A."/>
            <person name="Kuo A."/>
            <person name="LaButti K."/>
            <person name="Pangilinan J."/>
            <person name="Lipzen A."/>
            <person name="Riley R."/>
            <person name="Andreopoulos W."/>
            <person name="He G."/>
            <person name="Johnson J."/>
            <person name="Nolan M."/>
            <person name="Tritt A."/>
            <person name="Barry K.W."/>
            <person name="Grigoriev I.V."/>
            <person name="Nagy L.G."/>
            <person name="Hibbett D."/>
            <person name="Henrissat B."/>
            <person name="Matheny P.B."/>
            <person name="Labbe J."/>
            <person name="Martin F.M."/>
        </authorList>
    </citation>
    <scope>NUCLEOTIDE SEQUENCE</scope>
    <source>
        <strain evidence="1">HHB10654</strain>
    </source>
</reference>
<reference evidence="1" key="1">
    <citation type="submission" date="2021-03" db="EMBL/GenBank/DDBJ databases">
        <authorList>
            <consortium name="DOE Joint Genome Institute"/>
            <person name="Ahrendt S."/>
            <person name="Looney B.P."/>
            <person name="Miyauchi S."/>
            <person name="Morin E."/>
            <person name="Drula E."/>
            <person name="Courty P.E."/>
            <person name="Chicoki N."/>
            <person name="Fauchery L."/>
            <person name="Kohler A."/>
            <person name="Kuo A."/>
            <person name="Labutti K."/>
            <person name="Pangilinan J."/>
            <person name="Lipzen A."/>
            <person name="Riley R."/>
            <person name="Andreopoulos W."/>
            <person name="He G."/>
            <person name="Johnson J."/>
            <person name="Barry K.W."/>
            <person name="Grigoriev I.V."/>
            <person name="Nagy L."/>
            <person name="Hibbett D."/>
            <person name="Henrissat B."/>
            <person name="Matheny P.B."/>
            <person name="Labbe J."/>
            <person name="Martin F."/>
        </authorList>
    </citation>
    <scope>NUCLEOTIDE SEQUENCE</scope>
    <source>
        <strain evidence="1">HHB10654</strain>
    </source>
</reference>
<comment type="caution">
    <text evidence="1">The sequence shown here is derived from an EMBL/GenBank/DDBJ whole genome shotgun (WGS) entry which is preliminary data.</text>
</comment>
<name>A0ACB8TKZ3_9AGAM</name>
<evidence type="ECO:0000313" key="2">
    <source>
        <dbReference type="Proteomes" id="UP000814140"/>
    </source>
</evidence>
<gene>
    <name evidence="1" type="ORF">BV25DRAFT_85030</name>
</gene>
<accession>A0ACB8TKZ3</accession>
<organism evidence="1 2">
    <name type="scientific">Artomyces pyxidatus</name>
    <dbReference type="NCBI Taxonomy" id="48021"/>
    <lineage>
        <taxon>Eukaryota</taxon>
        <taxon>Fungi</taxon>
        <taxon>Dikarya</taxon>
        <taxon>Basidiomycota</taxon>
        <taxon>Agaricomycotina</taxon>
        <taxon>Agaricomycetes</taxon>
        <taxon>Russulales</taxon>
        <taxon>Auriscalpiaceae</taxon>
        <taxon>Artomyces</taxon>
    </lineage>
</organism>
<dbReference type="Proteomes" id="UP000814140">
    <property type="component" value="Unassembled WGS sequence"/>
</dbReference>
<sequence>MSASPANAGTHNSTMPFFNVFKSRRKPSPRGRRPSFAPSDDSDFYQNPLAYATFHNEALPRSPPVFRPHSSRSHRPEVLEDEPWQLLNHSQHQRSVYDDYYPGTDDGFRDDLIGEPVHIISESSRVDSPIPIVQRQGPTVSRLYEQFTGSSSPGTPVTRLDFRSDHESDRDYRSPASHFRSASTPSDYYSGYPHDRWETRSLRSHQYEQSPPPTQHAVPVVPSSSASSVVHKQDDGIRVSVPRIHIQSRRPSSSGRHGDHVHREKPRTFYIVPPGMNVIFTDETGRELSRVGDFSGNTPPMDYQEEPIILQDEYGREVYRTGIEISEEPSQGSDETDRPHVVHLGRFVPSGPDSTRSASPITVSLDQYGQPMYP</sequence>
<dbReference type="EMBL" id="MU277187">
    <property type="protein sequence ID" value="KAI0069074.1"/>
    <property type="molecule type" value="Genomic_DNA"/>
</dbReference>
<keyword evidence="2" id="KW-1185">Reference proteome</keyword>
<evidence type="ECO:0000313" key="1">
    <source>
        <dbReference type="EMBL" id="KAI0069074.1"/>
    </source>
</evidence>
<protein>
    <submittedName>
        <fullName evidence="1">Uncharacterized protein</fullName>
    </submittedName>
</protein>